<keyword evidence="1" id="KW-0812">Transmembrane</keyword>
<dbReference type="EMBL" id="CAAALY010262708">
    <property type="protein sequence ID" value="VEL39832.1"/>
    <property type="molecule type" value="Genomic_DNA"/>
</dbReference>
<evidence type="ECO:0000313" key="3">
    <source>
        <dbReference type="Proteomes" id="UP000784294"/>
    </source>
</evidence>
<evidence type="ECO:0000256" key="1">
    <source>
        <dbReference type="SAM" id="Phobius"/>
    </source>
</evidence>
<feature type="transmembrane region" description="Helical" evidence="1">
    <location>
        <begin position="221"/>
        <end position="242"/>
    </location>
</feature>
<comment type="caution">
    <text evidence="2">The sequence shown here is derived from an EMBL/GenBank/DDBJ whole genome shotgun (WGS) entry which is preliminary data.</text>
</comment>
<keyword evidence="1" id="KW-0472">Membrane</keyword>
<gene>
    <name evidence="2" type="ORF">PXEA_LOCUS33272</name>
</gene>
<accession>A0A3S5B8Y1</accession>
<protein>
    <submittedName>
        <fullName evidence="2">Uncharacterized protein</fullName>
    </submittedName>
</protein>
<organism evidence="2 3">
    <name type="scientific">Protopolystoma xenopodis</name>
    <dbReference type="NCBI Taxonomy" id="117903"/>
    <lineage>
        <taxon>Eukaryota</taxon>
        <taxon>Metazoa</taxon>
        <taxon>Spiralia</taxon>
        <taxon>Lophotrochozoa</taxon>
        <taxon>Platyhelminthes</taxon>
        <taxon>Monogenea</taxon>
        <taxon>Polyopisthocotylea</taxon>
        <taxon>Polystomatidea</taxon>
        <taxon>Polystomatidae</taxon>
        <taxon>Protopolystoma</taxon>
    </lineage>
</organism>
<name>A0A3S5B8Y1_9PLAT</name>
<dbReference type="AlphaFoldDB" id="A0A3S5B8Y1"/>
<proteinExistence type="predicted"/>
<reference evidence="2" key="1">
    <citation type="submission" date="2018-11" db="EMBL/GenBank/DDBJ databases">
        <authorList>
            <consortium name="Pathogen Informatics"/>
        </authorList>
    </citation>
    <scope>NUCLEOTIDE SEQUENCE</scope>
</reference>
<keyword evidence="3" id="KW-1185">Reference proteome</keyword>
<sequence length="245" mass="26394">MQERSVSVPASTTVEPDIIRKVSSDETEALVASVTETVTISAYGAGPSSSSSHQPEPVANFSVIEHTTQADAQLIKAVAIETNLEKNTTRIELDHFDSIAINNLPSCVGEAEAVKQEALPNEDQCTKKDESEINLDTLSVSRSDASEVVLPRSPFISPSEGISETNAPDTPTSVALPIRAEPTFSTSRLMAMLEARRRGCVQEVRSPVTWDPQVRAAQVCAIGIGIALIFIVLRRLLLLFLIPSN</sequence>
<dbReference type="Proteomes" id="UP000784294">
    <property type="component" value="Unassembled WGS sequence"/>
</dbReference>
<evidence type="ECO:0000313" key="2">
    <source>
        <dbReference type="EMBL" id="VEL39832.1"/>
    </source>
</evidence>
<keyword evidence="1" id="KW-1133">Transmembrane helix</keyword>